<dbReference type="InterPro" id="IPR013328">
    <property type="entry name" value="6PGD_dom2"/>
</dbReference>
<sequence length="320" mass="34226">MAPPPLATVAILSIGQMGVGVARLLLAHGFSVITNVSDRSPATQERADAASIERVSSDLELVSRADYILSIVPPKDAMQTAKRVLDALDSDSNARAGKQHPLYYLELNAVSPETAKAIGALFENDQQTLRFLDGGIIGGPPTQTPGGKDWKRPGIPLSGPHPLQDSPLQGQRLADVLNTQHLDSKIGTASGLKCTFAALFKGFTALALQSFTTAESLGVLPQLQGYIAQYNPSIKDRVEKSIVGCPPKAYRWVEEMNQIGQCFEAEGGWPESANVFRNVANVYEQLALAVERKGGHEEMGHLSGALSALSESLKSSHEES</sequence>
<dbReference type="InterPro" id="IPR036291">
    <property type="entry name" value="NAD(P)-bd_dom_sf"/>
</dbReference>
<dbReference type="Proteomes" id="UP001280581">
    <property type="component" value="Unassembled WGS sequence"/>
</dbReference>
<reference evidence="4 5" key="1">
    <citation type="submission" date="2021-02" db="EMBL/GenBank/DDBJ databases">
        <title>Genome assembly of Pseudopithomyces chartarum.</title>
        <authorList>
            <person name="Jauregui R."/>
            <person name="Singh J."/>
            <person name="Voisey C."/>
        </authorList>
    </citation>
    <scope>NUCLEOTIDE SEQUENCE [LARGE SCALE GENOMIC DNA]</scope>
    <source>
        <strain evidence="4 5">AGR01</strain>
    </source>
</reference>
<evidence type="ECO:0008006" key="6">
    <source>
        <dbReference type="Google" id="ProtNLM"/>
    </source>
</evidence>
<feature type="domain" description="6-phosphogluconate dehydrogenase NADP-binding" evidence="2">
    <location>
        <begin position="9"/>
        <end position="140"/>
    </location>
</feature>
<dbReference type="PANTHER" id="PTHR43580">
    <property type="entry name" value="OXIDOREDUCTASE GLYR1-RELATED"/>
    <property type="match status" value="1"/>
</dbReference>
<dbReference type="PANTHER" id="PTHR43580:SF2">
    <property type="entry name" value="CYTOKINE-LIKE NUCLEAR FACTOR N-PAC"/>
    <property type="match status" value="1"/>
</dbReference>
<comment type="similarity">
    <text evidence="1">Belongs to the HIBADH-related family. NP60 subfamily.</text>
</comment>
<organism evidence="4 5">
    <name type="scientific">Pseudopithomyces chartarum</name>
    <dbReference type="NCBI Taxonomy" id="1892770"/>
    <lineage>
        <taxon>Eukaryota</taxon>
        <taxon>Fungi</taxon>
        <taxon>Dikarya</taxon>
        <taxon>Ascomycota</taxon>
        <taxon>Pezizomycotina</taxon>
        <taxon>Dothideomycetes</taxon>
        <taxon>Pleosporomycetidae</taxon>
        <taxon>Pleosporales</taxon>
        <taxon>Massarineae</taxon>
        <taxon>Didymosphaeriaceae</taxon>
        <taxon>Pseudopithomyces</taxon>
    </lineage>
</organism>
<comment type="caution">
    <text evidence="4">The sequence shown here is derived from an EMBL/GenBank/DDBJ whole genome shotgun (WGS) entry which is preliminary data.</text>
</comment>
<gene>
    <name evidence="4" type="ORF">GRF29_1g1433993</name>
</gene>
<feature type="domain" description="Phosphogluconate dehydrogenase NAD-binding putative C-terminal" evidence="3">
    <location>
        <begin position="214"/>
        <end position="285"/>
    </location>
</feature>
<accession>A0AAN6M6Z2</accession>
<evidence type="ECO:0000256" key="1">
    <source>
        <dbReference type="ARBA" id="ARBA00007598"/>
    </source>
</evidence>
<keyword evidence="5" id="KW-1185">Reference proteome</keyword>
<dbReference type="SUPFAM" id="SSF48179">
    <property type="entry name" value="6-phosphogluconate dehydrogenase C-terminal domain-like"/>
    <property type="match status" value="1"/>
</dbReference>
<dbReference type="InterPro" id="IPR051265">
    <property type="entry name" value="HIBADH-related_NP60_sf"/>
</dbReference>
<evidence type="ECO:0000313" key="5">
    <source>
        <dbReference type="Proteomes" id="UP001280581"/>
    </source>
</evidence>
<dbReference type="AlphaFoldDB" id="A0AAN6M6Z2"/>
<dbReference type="Pfam" id="PF09130">
    <property type="entry name" value="DUF1932"/>
    <property type="match status" value="1"/>
</dbReference>
<dbReference type="InterPro" id="IPR006115">
    <property type="entry name" value="6PGDH_NADP-bd"/>
</dbReference>
<dbReference type="EMBL" id="WVTA01000001">
    <property type="protein sequence ID" value="KAK3216948.1"/>
    <property type="molecule type" value="Genomic_DNA"/>
</dbReference>
<protein>
    <recommendedName>
        <fullName evidence="6">6-phosphogluconate dehydrogenase C-terminal domain-like protein</fullName>
    </recommendedName>
</protein>
<dbReference type="InterPro" id="IPR008927">
    <property type="entry name" value="6-PGluconate_DH-like_C_sf"/>
</dbReference>
<dbReference type="SUPFAM" id="SSF51735">
    <property type="entry name" value="NAD(P)-binding Rossmann-fold domains"/>
    <property type="match status" value="1"/>
</dbReference>
<dbReference type="Gene3D" id="1.10.1040.10">
    <property type="entry name" value="N-(1-d-carboxylethyl)-l-norvaline Dehydrogenase, domain 2"/>
    <property type="match status" value="1"/>
</dbReference>
<dbReference type="Gene3D" id="3.40.50.720">
    <property type="entry name" value="NAD(P)-binding Rossmann-like Domain"/>
    <property type="match status" value="1"/>
</dbReference>
<evidence type="ECO:0000259" key="3">
    <source>
        <dbReference type="Pfam" id="PF09130"/>
    </source>
</evidence>
<evidence type="ECO:0000259" key="2">
    <source>
        <dbReference type="Pfam" id="PF03446"/>
    </source>
</evidence>
<evidence type="ECO:0000313" key="4">
    <source>
        <dbReference type="EMBL" id="KAK3216948.1"/>
    </source>
</evidence>
<proteinExistence type="inferred from homology"/>
<dbReference type="InterPro" id="IPR015814">
    <property type="entry name" value="Pgluconate_DH_NAD-bd_C"/>
</dbReference>
<dbReference type="Pfam" id="PF03446">
    <property type="entry name" value="NAD_binding_2"/>
    <property type="match status" value="1"/>
</dbReference>
<name>A0AAN6M6Z2_9PLEO</name>